<dbReference type="Pfam" id="PF05526">
    <property type="entry name" value="R_equi_Vir"/>
    <property type="match status" value="1"/>
</dbReference>
<reference evidence="1" key="1">
    <citation type="submission" date="2013-07" db="EMBL/GenBank/DDBJ databases">
        <title>Sub-species coevolution in mutualistic symbiosis.</title>
        <authorList>
            <person name="Murfin K."/>
            <person name="Klassen J."/>
            <person name="Lee M."/>
            <person name="Forst S."/>
            <person name="Stock P."/>
            <person name="Goodrich-Blair H."/>
        </authorList>
    </citation>
    <scope>NUCLEOTIDE SEQUENCE [LARGE SCALE GENOMIC DNA]</scope>
    <source>
        <strain evidence="1">Oregonense</strain>
    </source>
</reference>
<accession>A0A077P574</accession>
<organism evidence="1 2">
    <name type="scientific">Xenorhabdus bovienii str. oregonense</name>
    <dbReference type="NCBI Taxonomy" id="1398202"/>
    <lineage>
        <taxon>Bacteria</taxon>
        <taxon>Pseudomonadati</taxon>
        <taxon>Pseudomonadota</taxon>
        <taxon>Gammaproteobacteria</taxon>
        <taxon>Enterobacterales</taxon>
        <taxon>Morganellaceae</taxon>
        <taxon>Xenorhabdus</taxon>
    </lineage>
</organism>
<name>A0A077P574_XENBV</name>
<dbReference type="RefSeq" id="WP_038256684.1">
    <property type="nucleotide sequence ID" value="NZ_CAWLUU010000181.1"/>
</dbReference>
<dbReference type="Gene3D" id="2.40.128.480">
    <property type="entry name" value="Rhodococcus equi virulence-associated protein"/>
    <property type="match status" value="1"/>
</dbReference>
<dbReference type="HOGENOM" id="CLU_1668738_0_0_6"/>
<dbReference type="EMBL" id="CBSX010000123">
    <property type="protein sequence ID" value="CDH05964.1"/>
    <property type="molecule type" value="Genomic_DNA"/>
</dbReference>
<protein>
    <recommendedName>
        <fullName evidence="3">Virulence associated protein VapA</fullName>
    </recommendedName>
</protein>
<proteinExistence type="predicted"/>
<evidence type="ECO:0000313" key="2">
    <source>
        <dbReference type="Proteomes" id="UP000028483"/>
    </source>
</evidence>
<dbReference type="Proteomes" id="UP000028483">
    <property type="component" value="Unassembled WGS sequence"/>
</dbReference>
<comment type="caution">
    <text evidence="1">The sequence shown here is derived from an EMBL/GenBank/DDBJ whole genome shotgun (WGS) entry which is preliminary data.</text>
</comment>
<evidence type="ECO:0000313" key="1">
    <source>
        <dbReference type="EMBL" id="CDH05964.1"/>
    </source>
</evidence>
<dbReference type="InterPro" id="IPR008810">
    <property type="entry name" value="R_equi_Vir"/>
</dbReference>
<evidence type="ECO:0008006" key="3">
    <source>
        <dbReference type="Google" id="ProtNLM"/>
    </source>
</evidence>
<dbReference type="InterPro" id="IPR038625">
    <property type="entry name" value="R_equi_Vir_sf"/>
</dbReference>
<dbReference type="AlphaFoldDB" id="A0A077P574"/>
<sequence>MKKSLSTESESSLLVGKGLKIIESLSEETADRLKHKTTDDSITKLSESNTHIYYEATLSLVSYFFYYTCTLDVQGAKTFYGKAGGIGSVGKGKFSGEFFFGTNDINLIYQKATFFVAMITPLTMSMAFLDPPIDKLAQFNGSGLGTISATITGAGYWE</sequence>
<gene>
    <name evidence="1" type="ORF">XBO1_2090018</name>
</gene>